<accession>A0A1L9REF8</accession>
<evidence type="ECO:0000256" key="1">
    <source>
        <dbReference type="SAM" id="MobiDB-lite"/>
    </source>
</evidence>
<dbReference type="RefSeq" id="XP_040686979.1">
    <property type="nucleotide sequence ID" value="XM_040832089.1"/>
</dbReference>
<feature type="compositionally biased region" description="Basic and acidic residues" evidence="1">
    <location>
        <begin position="21"/>
        <end position="31"/>
    </location>
</feature>
<evidence type="ECO:0000313" key="3">
    <source>
        <dbReference type="Proteomes" id="UP000184383"/>
    </source>
</evidence>
<keyword evidence="3" id="KW-1185">Reference proteome</keyword>
<evidence type="ECO:0000313" key="2">
    <source>
        <dbReference type="EMBL" id="OJJ33302.1"/>
    </source>
</evidence>
<dbReference type="STRING" id="1073089.A0A1L9REF8"/>
<dbReference type="VEuPathDB" id="FungiDB:ASPWEDRAFT_185705"/>
<dbReference type="GeneID" id="63747937"/>
<organism evidence="2 3">
    <name type="scientific">Aspergillus wentii DTO 134E9</name>
    <dbReference type="NCBI Taxonomy" id="1073089"/>
    <lineage>
        <taxon>Eukaryota</taxon>
        <taxon>Fungi</taxon>
        <taxon>Dikarya</taxon>
        <taxon>Ascomycota</taxon>
        <taxon>Pezizomycotina</taxon>
        <taxon>Eurotiomycetes</taxon>
        <taxon>Eurotiomycetidae</taxon>
        <taxon>Eurotiales</taxon>
        <taxon>Aspergillaceae</taxon>
        <taxon>Aspergillus</taxon>
        <taxon>Aspergillus subgen. Cremei</taxon>
    </lineage>
</organism>
<dbReference type="OrthoDB" id="2440450at2759"/>
<feature type="compositionally biased region" description="Basic and acidic residues" evidence="1">
    <location>
        <begin position="1"/>
        <end position="10"/>
    </location>
</feature>
<reference evidence="3" key="1">
    <citation type="journal article" date="2017" name="Genome Biol.">
        <title>Comparative genomics reveals high biological diversity and specific adaptations in the industrially and medically important fungal genus Aspergillus.</title>
        <authorList>
            <person name="de Vries R.P."/>
            <person name="Riley R."/>
            <person name="Wiebenga A."/>
            <person name="Aguilar-Osorio G."/>
            <person name="Amillis S."/>
            <person name="Uchima C.A."/>
            <person name="Anderluh G."/>
            <person name="Asadollahi M."/>
            <person name="Askin M."/>
            <person name="Barry K."/>
            <person name="Battaglia E."/>
            <person name="Bayram O."/>
            <person name="Benocci T."/>
            <person name="Braus-Stromeyer S.A."/>
            <person name="Caldana C."/>
            <person name="Canovas D."/>
            <person name="Cerqueira G.C."/>
            <person name="Chen F."/>
            <person name="Chen W."/>
            <person name="Choi C."/>
            <person name="Clum A."/>
            <person name="Dos Santos R.A."/>
            <person name="Damasio A.R."/>
            <person name="Diallinas G."/>
            <person name="Emri T."/>
            <person name="Fekete E."/>
            <person name="Flipphi M."/>
            <person name="Freyberg S."/>
            <person name="Gallo A."/>
            <person name="Gournas C."/>
            <person name="Habgood R."/>
            <person name="Hainaut M."/>
            <person name="Harispe M.L."/>
            <person name="Henrissat B."/>
            <person name="Hilden K.S."/>
            <person name="Hope R."/>
            <person name="Hossain A."/>
            <person name="Karabika E."/>
            <person name="Karaffa L."/>
            <person name="Karanyi Z."/>
            <person name="Krasevec N."/>
            <person name="Kuo A."/>
            <person name="Kusch H."/>
            <person name="LaButti K."/>
            <person name="Lagendijk E.L."/>
            <person name="Lapidus A."/>
            <person name="Levasseur A."/>
            <person name="Lindquist E."/>
            <person name="Lipzen A."/>
            <person name="Logrieco A.F."/>
            <person name="MacCabe A."/>
            <person name="Maekelae M.R."/>
            <person name="Malavazi I."/>
            <person name="Melin P."/>
            <person name="Meyer V."/>
            <person name="Mielnichuk N."/>
            <person name="Miskei M."/>
            <person name="Molnar A.P."/>
            <person name="Mule G."/>
            <person name="Ngan C.Y."/>
            <person name="Orejas M."/>
            <person name="Orosz E."/>
            <person name="Ouedraogo J.P."/>
            <person name="Overkamp K.M."/>
            <person name="Park H.-S."/>
            <person name="Perrone G."/>
            <person name="Piumi F."/>
            <person name="Punt P.J."/>
            <person name="Ram A.F."/>
            <person name="Ramon A."/>
            <person name="Rauscher S."/>
            <person name="Record E."/>
            <person name="Riano-Pachon D.M."/>
            <person name="Robert V."/>
            <person name="Roehrig J."/>
            <person name="Ruller R."/>
            <person name="Salamov A."/>
            <person name="Salih N.S."/>
            <person name="Samson R.A."/>
            <person name="Sandor E."/>
            <person name="Sanguinetti M."/>
            <person name="Schuetze T."/>
            <person name="Sepcic K."/>
            <person name="Shelest E."/>
            <person name="Sherlock G."/>
            <person name="Sophianopoulou V."/>
            <person name="Squina F.M."/>
            <person name="Sun H."/>
            <person name="Susca A."/>
            <person name="Todd R.B."/>
            <person name="Tsang A."/>
            <person name="Unkles S.E."/>
            <person name="van de Wiele N."/>
            <person name="van Rossen-Uffink D."/>
            <person name="Oliveira J.V."/>
            <person name="Vesth T.C."/>
            <person name="Visser J."/>
            <person name="Yu J.-H."/>
            <person name="Zhou M."/>
            <person name="Andersen M.R."/>
            <person name="Archer D.B."/>
            <person name="Baker S.E."/>
            <person name="Benoit I."/>
            <person name="Brakhage A.A."/>
            <person name="Braus G.H."/>
            <person name="Fischer R."/>
            <person name="Frisvad J.C."/>
            <person name="Goldman G.H."/>
            <person name="Houbraken J."/>
            <person name="Oakley B."/>
            <person name="Pocsi I."/>
            <person name="Scazzocchio C."/>
            <person name="Seiboth B."/>
            <person name="vanKuyk P.A."/>
            <person name="Wortman J."/>
            <person name="Dyer P.S."/>
            <person name="Grigoriev I.V."/>
        </authorList>
    </citation>
    <scope>NUCLEOTIDE SEQUENCE [LARGE SCALE GENOMIC DNA]</scope>
    <source>
        <strain evidence="3">DTO 134E9</strain>
    </source>
</reference>
<sequence length="219" mass="24568">MGHSRVEKSPDSSSVVEPVADDSHKQANRDESDTDTEDGNVIISRGDRETGMIFQGITCDLSEYLDDDGGRSKYLDMNFEILRPAKSLFWLAGYDELVEAIDDPAYVIQDEIRVIPQSTGIGFLVDQYFEEGKIPRDFYHRSLGYNFGPGGHMPPAMTTTIPSAITTSVSSHKIEDIYPMKEVHLPRLATATRDSNPDGHSSFWTVSLSSRRRRNKPCY</sequence>
<dbReference type="AlphaFoldDB" id="A0A1L9REF8"/>
<dbReference type="Proteomes" id="UP000184383">
    <property type="component" value="Unassembled WGS sequence"/>
</dbReference>
<gene>
    <name evidence="2" type="ORF">ASPWEDRAFT_185705</name>
</gene>
<protein>
    <submittedName>
        <fullName evidence="2">Uncharacterized protein</fullName>
    </submittedName>
</protein>
<name>A0A1L9REF8_ASPWE</name>
<dbReference type="EMBL" id="KV878214">
    <property type="protein sequence ID" value="OJJ33302.1"/>
    <property type="molecule type" value="Genomic_DNA"/>
</dbReference>
<proteinExistence type="predicted"/>
<feature type="region of interest" description="Disordered" evidence="1">
    <location>
        <begin position="1"/>
        <end position="41"/>
    </location>
</feature>